<sequence length="76" mass="8369">MTCAQAQDFVLQRGAVVMATGQFTYDRFVSSHAYCTPELNITAFYAPTADVYECPVAYRCADIFHGNGDRGGKGRH</sequence>
<comment type="caution">
    <text evidence="1">The sequence shown here is derived from an EMBL/GenBank/DDBJ whole genome shotgun (WGS) entry which is preliminary data.</text>
</comment>
<dbReference type="RefSeq" id="WP_160776064.1">
    <property type="nucleotide sequence ID" value="NZ_WUMV01000006.1"/>
</dbReference>
<accession>A0A7X3LVF6</accession>
<gene>
    <name evidence="1" type="ORF">GR183_12940</name>
</gene>
<proteinExistence type="predicted"/>
<evidence type="ECO:0000313" key="2">
    <source>
        <dbReference type="Proteomes" id="UP000433101"/>
    </source>
</evidence>
<dbReference type="Proteomes" id="UP000433101">
    <property type="component" value="Unassembled WGS sequence"/>
</dbReference>
<keyword evidence="2" id="KW-1185">Reference proteome</keyword>
<name>A0A7X3LVF6_9HYPH</name>
<evidence type="ECO:0000313" key="1">
    <source>
        <dbReference type="EMBL" id="MXN65813.1"/>
    </source>
</evidence>
<protein>
    <submittedName>
        <fullName evidence="1">Uncharacterized protein</fullName>
    </submittedName>
</protein>
<dbReference type="EMBL" id="WUMV01000006">
    <property type="protein sequence ID" value="MXN65813.1"/>
    <property type="molecule type" value="Genomic_DNA"/>
</dbReference>
<organism evidence="1 2">
    <name type="scientific">Stappia sediminis</name>
    <dbReference type="NCBI Taxonomy" id="2692190"/>
    <lineage>
        <taxon>Bacteria</taxon>
        <taxon>Pseudomonadati</taxon>
        <taxon>Pseudomonadota</taxon>
        <taxon>Alphaproteobacteria</taxon>
        <taxon>Hyphomicrobiales</taxon>
        <taxon>Stappiaceae</taxon>
        <taxon>Stappia</taxon>
    </lineage>
</organism>
<dbReference type="AlphaFoldDB" id="A0A7X3LVF6"/>
<reference evidence="1 2" key="1">
    <citation type="submission" date="2019-12" db="EMBL/GenBank/DDBJ databases">
        <authorList>
            <person name="Li M."/>
        </authorList>
    </citation>
    <scope>NUCLEOTIDE SEQUENCE [LARGE SCALE GENOMIC DNA]</scope>
    <source>
        <strain evidence="1 2">GBMRC 2046</strain>
    </source>
</reference>